<comment type="similarity">
    <text evidence="1 6">Belongs to the peptidase S14 family.</text>
</comment>
<dbReference type="Proteomes" id="UP000255233">
    <property type="component" value="Unassembled WGS sequence"/>
</dbReference>
<feature type="coiled-coil region" evidence="7">
    <location>
        <begin position="260"/>
        <end position="325"/>
    </location>
</feature>
<dbReference type="SUPFAM" id="SSF52096">
    <property type="entry name" value="ClpP/crotonase"/>
    <property type="match status" value="1"/>
</dbReference>
<protein>
    <recommendedName>
        <fullName evidence="6">ATP-dependent Clp protease proteolytic subunit</fullName>
    </recommendedName>
</protein>
<name>A0A379MU54_9BACT</name>
<proteinExistence type="inferred from homology"/>
<dbReference type="GO" id="GO:0004176">
    <property type="term" value="F:ATP-dependent peptidase activity"/>
    <property type="evidence" value="ECO:0007669"/>
    <property type="project" value="InterPro"/>
</dbReference>
<keyword evidence="4 8" id="KW-0378">Hydrolase</keyword>
<dbReference type="EMBL" id="UGVL01000001">
    <property type="protein sequence ID" value="SUE34289.1"/>
    <property type="molecule type" value="Genomic_DNA"/>
</dbReference>
<dbReference type="RefSeq" id="WP_051214154.1">
    <property type="nucleotide sequence ID" value="NZ_UGVL01000001.1"/>
</dbReference>
<dbReference type="PANTHER" id="PTHR10381">
    <property type="entry name" value="ATP-DEPENDENT CLP PROTEASE PROTEOLYTIC SUBUNIT"/>
    <property type="match status" value="1"/>
</dbReference>
<evidence type="ECO:0000256" key="1">
    <source>
        <dbReference type="ARBA" id="ARBA00007039"/>
    </source>
</evidence>
<sequence length="365" mass="39732">MALQLGRISISNRADGRAAIDIEGIIGIPEWWQFEHPDERVSTYDTFKKRIDEIRNLSVPTVEVNIRSLGGNVNDALLIHDTLCALSAAGIEVLTACYGFVASAATIVAQAADSGRRHISRNALYLIHRAMNTVQGNREDLLKSVETLDKADALIAGIYARRSGRPAEEFAALMDADGGHGRWLNAEETVAAGLADTVIAAAEIVNHAEDMTFWGYALPSLPPITHQNDHTMKIKKTWHAILNYFGFDGEADNSLTEAQVEKLNNELESRGAEIGELKKRLETKDADLADLRSQAEGIAAKDERIADLTAQVNRLEAENEKLKAGPTTTVPQEDPDVPRLLELCGGSGSGLDGGYNTNRPLFSLH</sequence>
<evidence type="ECO:0000256" key="2">
    <source>
        <dbReference type="ARBA" id="ARBA00022490"/>
    </source>
</evidence>
<evidence type="ECO:0000256" key="6">
    <source>
        <dbReference type="RuleBase" id="RU003567"/>
    </source>
</evidence>
<dbReference type="GO" id="GO:0009368">
    <property type="term" value="C:endopeptidase Clp complex"/>
    <property type="evidence" value="ECO:0007669"/>
    <property type="project" value="TreeGrafter"/>
</dbReference>
<dbReference type="Pfam" id="PF00574">
    <property type="entry name" value="CLP_protease"/>
    <property type="match status" value="1"/>
</dbReference>
<dbReference type="GO" id="GO:0051117">
    <property type="term" value="F:ATPase binding"/>
    <property type="evidence" value="ECO:0007669"/>
    <property type="project" value="TreeGrafter"/>
</dbReference>
<keyword evidence="9" id="KW-1185">Reference proteome</keyword>
<dbReference type="PRINTS" id="PR00127">
    <property type="entry name" value="CLPPROTEASEP"/>
</dbReference>
<evidence type="ECO:0000313" key="9">
    <source>
        <dbReference type="Proteomes" id="UP000255233"/>
    </source>
</evidence>
<keyword evidence="5" id="KW-0720">Serine protease</keyword>
<evidence type="ECO:0000256" key="3">
    <source>
        <dbReference type="ARBA" id="ARBA00022670"/>
    </source>
</evidence>
<dbReference type="InterPro" id="IPR023562">
    <property type="entry name" value="ClpP/TepA"/>
</dbReference>
<gene>
    <name evidence="8" type="primary">clpP_3</name>
    <name evidence="8" type="ORF">NCTC11190_01510</name>
</gene>
<keyword evidence="2" id="KW-0963">Cytoplasm</keyword>
<dbReference type="GO" id="GO:0006515">
    <property type="term" value="P:protein quality control for misfolded or incompletely synthesized proteins"/>
    <property type="evidence" value="ECO:0007669"/>
    <property type="project" value="TreeGrafter"/>
</dbReference>
<evidence type="ECO:0000256" key="5">
    <source>
        <dbReference type="ARBA" id="ARBA00022825"/>
    </source>
</evidence>
<reference evidence="8 9" key="1">
    <citation type="submission" date="2018-06" db="EMBL/GenBank/DDBJ databases">
        <authorList>
            <consortium name="Pathogen Informatics"/>
            <person name="Doyle S."/>
        </authorList>
    </citation>
    <scope>NUCLEOTIDE SEQUENCE [LARGE SCALE GENOMIC DNA]</scope>
    <source>
        <strain evidence="8 9">NCTC11190</strain>
    </source>
</reference>
<dbReference type="STRING" id="880526.GCA_000427365_00051"/>
<dbReference type="GO" id="GO:0004252">
    <property type="term" value="F:serine-type endopeptidase activity"/>
    <property type="evidence" value="ECO:0007669"/>
    <property type="project" value="InterPro"/>
</dbReference>
<evidence type="ECO:0000256" key="7">
    <source>
        <dbReference type="SAM" id="Coils"/>
    </source>
</evidence>
<dbReference type="OrthoDB" id="1000967at2"/>
<dbReference type="CDD" id="cd07016">
    <property type="entry name" value="S14_ClpP_1"/>
    <property type="match status" value="1"/>
</dbReference>
<dbReference type="PANTHER" id="PTHR10381:SF70">
    <property type="entry name" value="ATP-DEPENDENT CLP PROTEASE PROTEOLYTIC SUBUNIT"/>
    <property type="match status" value="1"/>
</dbReference>
<evidence type="ECO:0000313" key="8">
    <source>
        <dbReference type="EMBL" id="SUE34289.1"/>
    </source>
</evidence>
<evidence type="ECO:0000256" key="4">
    <source>
        <dbReference type="ARBA" id="ARBA00022801"/>
    </source>
</evidence>
<dbReference type="Gene3D" id="3.90.226.10">
    <property type="entry name" value="2-enoyl-CoA Hydratase, Chain A, domain 1"/>
    <property type="match status" value="1"/>
</dbReference>
<dbReference type="InterPro" id="IPR001907">
    <property type="entry name" value="ClpP"/>
</dbReference>
<keyword evidence="3 8" id="KW-0645">Protease</keyword>
<organism evidence="8 9">
    <name type="scientific">Rikenella microfusus</name>
    <dbReference type="NCBI Taxonomy" id="28139"/>
    <lineage>
        <taxon>Bacteria</taxon>
        <taxon>Pseudomonadati</taxon>
        <taxon>Bacteroidota</taxon>
        <taxon>Bacteroidia</taxon>
        <taxon>Bacteroidales</taxon>
        <taxon>Rikenellaceae</taxon>
        <taxon>Rikenella</taxon>
    </lineage>
</organism>
<accession>A0A379MU54</accession>
<keyword evidence="7" id="KW-0175">Coiled coil</keyword>
<dbReference type="AlphaFoldDB" id="A0A379MU54"/>
<dbReference type="InterPro" id="IPR029045">
    <property type="entry name" value="ClpP/crotonase-like_dom_sf"/>
</dbReference>